<accession>A0A1U9KSU9</accession>
<dbReference type="KEGG" id="nch:A0U93_13715"/>
<evidence type="ECO:0000313" key="1">
    <source>
        <dbReference type="EMBL" id="AQS88807.1"/>
    </source>
</evidence>
<dbReference type="Proteomes" id="UP000188604">
    <property type="component" value="Chromosome"/>
</dbReference>
<protein>
    <submittedName>
        <fullName evidence="1">Uncharacterized protein</fullName>
    </submittedName>
</protein>
<gene>
    <name evidence="1" type="ORF">A0U93_13715</name>
</gene>
<dbReference type="OrthoDB" id="7285467at2"/>
<reference evidence="1 2" key="1">
    <citation type="submission" date="2016-03" db="EMBL/GenBank/DDBJ databases">
        <title>Acetic acid bacteria sequencing.</title>
        <authorList>
            <person name="Brandt J."/>
            <person name="Jakob F."/>
            <person name="Vogel R.F."/>
        </authorList>
    </citation>
    <scope>NUCLEOTIDE SEQUENCE [LARGE SCALE GENOMIC DNA]</scope>
    <source>
        <strain evidence="1 2">NBRC 101099</strain>
    </source>
</reference>
<name>A0A1U9KSU9_9PROT</name>
<evidence type="ECO:0000313" key="2">
    <source>
        <dbReference type="Proteomes" id="UP000188604"/>
    </source>
</evidence>
<dbReference type="AlphaFoldDB" id="A0A1U9KSU9"/>
<proteinExistence type="predicted"/>
<dbReference type="STRING" id="320497.A0U93_13715"/>
<keyword evidence="2" id="KW-1185">Reference proteome</keyword>
<sequence length="117" mass="11983">MRNAVFLLVLLPEIAVARGFSTVLPMTVPPADPKAAAPSGVYIDAPLPSATPFAAAAPKLTTAGHVLELARHFFDGGGPVTHDPTTGTPIGQFGEAYTYASPVGRGLSSQMQTLGVP</sequence>
<dbReference type="EMBL" id="CP014691">
    <property type="protein sequence ID" value="AQS88807.1"/>
    <property type="molecule type" value="Genomic_DNA"/>
</dbReference>
<organism evidence="1 2">
    <name type="scientific">Neoasaia chiangmaiensis</name>
    <dbReference type="NCBI Taxonomy" id="320497"/>
    <lineage>
        <taxon>Bacteria</taxon>
        <taxon>Pseudomonadati</taxon>
        <taxon>Pseudomonadota</taxon>
        <taxon>Alphaproteobacteria</taxon>
        <taxon>Acetobacterales</taxon>
        <taxon>Acetobacteraceae</taxon>
        <taxon>Neoasaia</taxon>
    </lineage>
</organism>
<dbReference type="RefSeq" id="WP_077807853.1">
    <property type="nucleotide sequence ID" value="NZ_BJXS01000001.1"/>
</dbReference>